<comment type="caution">
    <text evidence="1">The sequence shown here is derived from an EMBL/GenBank/DDBJ whole genome shotgun (WGS) entry which is preliminary data.</text>
</comment>
<dbReference type="EMBL" id="MU866204">
    <property type="protein sequence ID" value="KAK4176226.1"/>
    <property type="molecule type" value="Genomic_DNA"/>
</dbReference>
<keyword evidence="2" id="KW-1185">Reference proteome</keyword>
<reference evidence="1" key="2">
    <citation type="submission" date="2023-05" db="EMBL/GenBank/DDBJ databases">
        <authorList>
            <consortium name="Lawrence Berkeley National Laboratory"/>
            <person name="Steindorff A."/>
            <person name="Hensen N."/>
            <person name="Bonometti L."/>
            <person name="Westerberg I."/>
            <person name="Brannstrom I.O."/>
            <person name="Guillou S."/>
            <person name="Cros-Aarteil S."/>
            <person name="Calhoun S."/>
            <person name="Haridas S."/>
            <person name="Kuo A."/>
            <person name="Mondo S."/>
            <person name="Pangilinan J."/>
            <person name="Riley R."/>
            <person name="Labutti K."/>
            <person name="Andreopoulos B."/>
            <person name="Lipzen A."/>
            <person name="Chen C."/>
            <person name="Yanf M."/>
            <person name="Daum C."/>
            <person name="Ng V."/>
            <person name="Clum A."/>
            <person name="Ohm R."/>
            <person name="Martin F."/>
            <person name="Silar P."/>
            <person name="Natvig D."/>
            <person name="Lalanne C."/>
            <person name="Gautier V."/>
            <person name="Ament-Velasquez S.L."/>
            <person name="Kruys A."/>
            <person name="Hutchinson M.I."/>
            <person name="Powell A.J."/>
            <person name="Barry K."/>
            <person name="Miller A.N."/>
            <person name="Grigoriev I.V."/>
            <person name="Debuchy R."/>
            <person name="Gladieux P."/>
            <person name="Thoren M.H."/>
            <person name="Johannesson H."/>
        </authorList>
    </citation>
    <scope>NUCLEOTIDE SEQUENCE</scope>
    <source>
        <strain evidence="1">CBS 892.96</strain>
    </source>
</reference>
<gene>
    <name evidence="1" type="ORF">QBC36DRAFT_329731</name>
</gene>
<dbReference type="AlphaFoldDB" id="A0AAN7A5N4"/>
<sequence length="68" mass="7894">MMMGISRLFARLFCLLFCLVFFVMFLVYIQRPCTVFCVSLSRSMFIISYTLSSFSYITTTTVTTTTKL</sequence>
<dbReference type="Proteomes" id="UP001302321">
    <property type="component" value="Unassembled WGS sequence"/>
</dbReference>
<organism evidence="1 2">
    <name type="scientific">Triangularia setosa</name>
    <dbReference type="NCBI Taxonomy" id="2587417"/>
    <lineage>
        <taxon>Eukaryota</taxon>
        <taxon>Fungi</taxon>
        <taxon>Dikarya</taxon>
        <taxon>Ascomycota</taxon>
        <taxon>Pezizomycotina</taxon>
        <taxon>Sordariomycetes</taxon>
        <taxon>Sordariomycetidae</taxon>
        <taxon>Sordariales</taxon>
        <taxon>Podosporaceae</taxon>
        <taxon>Triangularia</taxon>
    </lineage>
</organism>
<proteinExistence type="predicted"/>
<accession>A0AAN7A5N4</accession>
<protein>
    <submittedName>
        <fullName evidence="1">Uncharacterized protein</fullName>
    </submittedName>
</protein>
<reference evidence="1" key="1">
    <citation type="journal article" date="2023" name="Mol. Phylogenet. Evol.">
        <title>Genome-scale phylogeny and comparative genomics of the fungal order Sordariales.</title>
        <authorList>
            <person name="Hensen N."/>
            <person name="Bonometti L."/>
            <person name="Westerberg I."/>
            <person name="Brannstrom I.O."/>
            <person name="Guillou S."/>
            <person name="Cros-Aarteil S."/>
            <person name="Calhoun S."/>
            <person name="Haridas S."/>
            <person name="Kuo A."/>
            <person name="Mondo S."/>
            <person name="Pangilinan J."/>
            <person name="Riley R."/>
            <person name="LaButti K."/>
            <person name="Andreopoulos B."/>
            <person name="Lipzen A."/>
            <person name="Chen C."/>
            <person name="Yan M."/>
            <person name="Daum C."/>
            <person name="Ng V."/>
            <person name="Clum A."/>
            <person name="Steindorff A."/>
            <person name="Ohm R.A."/>
            <person name="Martin F."/>
            <person name="Silar P."/>
            <person name="Natvig D.O."/>
            <person name="Lalanne C."/>
            <person name="Gautier V."/>
            <person name="Ament-Velasquez S.L."/>
            <person name="Kruys A."/>
            <person name="Hutchinson M.I."/>
            <person name="Powell A.J."/>
            <person name="Barry K."/>
            <person name="Miller A.N."/>
            <person name="Grigoriev I.V."/>
            <person name="Debuchy R."/>
            <person name="Gladieux P."/>
            <person name="Hiltunen Thoren M."/>
            <person name="Johannesson H."/>
        </authorList>
    </citation>
    <scope>NUCLEOTIDE SEQUENCE</scope>
    <source>
        <strain evidence="1">CBS 892.96</strain>
    </source>
</reference>
<name>A0AAN7A5N4_9PEZI</name>
<evidence type="ECO:0000313" key="2">
    <source>
        <dbReference type="Proteomes" id="UP001302321"/>
    </source>
</evidence>
<evidence type="ECO:0000313" key="1">
    <source>
        <dbReference type="EMBL" id="KAK4176226.1"/>
    </source>
</evidence>